<keyword evidence="5 6" id="KW-0694">RNA-binding</keyword>
<dbReference type="Gene3D" id="3.30.230.10">
    <property type="match status" value="1"/>
</dbReference>
<comment type="caution">
    <text evidence="8">The sequence shown here is derived from an EMBL/GenBank/DDBJ whole genome shotgun (WGS) entry which is preliminary data.</text>
</comment>
<dbReference type="GO" id="GO:0001682">
    <property type="term" value="P:tRNA 5'-leader removal"/>
    <property type="evidence" value="ECO:0007669"/>
    <property type="project" value="UniProtKB-UniRule"/>
</dbReference>
<comment type="catalytic activity">
    <reaction evidence="6">
        <text>Endonucleolytic cleavage of RNA, removing 5'-extranucleotides from tRNA precursor.</text>
        <dbReference type="EC" id="3.1.26.5"/>
    </reaction>
</comment>
<dbReference type="SUPFAM" id="SSF54211">
    <property type="entry name" value="Ribosomal protein S5 domain 2-like"/>
    <property type="match status" value="1"/>
</dbReference>
<keyword evidence="3 6" id="KW-0255">Endonuclease</keyword>
<dbReference type="GO" id="GO:0004526">
    <property type="term" value="F:ribonuclease P activity"/>
    <property type="evidence" value="ECO:0007669"/>
    <property type="project" value="UniProtKB-UniRule"/>
</dbReference>
<dbReference type="EC" id="3.1.26.5" evidence="6 7"/>
<evidence type="ECO:0000256" key="3">
    <source>
        <dbReference type="ARBA" id="ARBA00022759"/>
    </source>
</evidence>
<keyword evidence="9" id="KW-1185">Reference proteome</keyword>
<keyword evidence="4 6" id="KW-0378">Hydrolase</keyword>
<dbReference type="GO" id="GO:0042781">
    <property type="term" value="F:3'-tRNA processing endoribonuclease activity"/>
    <property type="evidence" value="ECO:0007669"/>
    <property type="project" value="TreeGrafter"/>
</dbReference>
<reference evidence="8" key="1">
    <citation type="submission" date="2017-07" db="EMBL/GenBank/DDBJ databases">
        <title>The cable genome - Insights into the physiology and evolution of filamentous bacteria capable of sulfide oxidation via long distance electron transfer.</title>
        <authorList>
            <person name="Thorup C."/>
            <person name="Bjerg J.T."/>
            <person name="Schreiber L."/>
            <person name="Nielsen L.P."/>
            <person name="Kjeldsen K.U."/>
            <person name="Boesen T."/>
            <person name="Boggild A."/>
            <person name="Meysman F."/>
            <person name="Geelhoed J."/>
            <person name="Schramm A."/>
        </authorList>
    </citation>
    <scope>NUCLEOTIDE SEQUENCE [LARGE SCALE GENOMIC DNA]</scope>
    <source>
        <strain evidence="8">GS</strain>
    </source>
</reference>
<keyword evidence="2 6" id="KW-0540">Nuclease</keyword>
<evidence type="ECO:0000256" key="6">
    <source>
        <dbReference type="HAMAP-Rule" id="MF_00227"/>
    </source>
</evidence>
<keyword evidence="1 6" id="KW-0819">tRNA processing</keyword>
<dbReference type="Proteomes" id="UP000316238">
    <property type="component" value="Unassembled WGS sequence"/>
</dbReference>
<dbReference type="InterPro" id="IPR020568">
    <property type="entry name" value="Ribosomal_Su5_D2-typ_SF"/>
</dbReference>
<dbReference type="PANTHER" id="PTHR33992">
    <property type="entry name" value="RIBONUCLEASE P PROTEIN COMPONENT"/>
    <property type="match status" value="1"/>
</dbReference>
<evidence type="ECO:0000256" key="2">
    <source>
        <dbReference type="ARBA" id="ARBA00022722"/>
    </source>
</evidence>
<proteinExistence type="inferred from homology"/>
<accession>A0A521G239</accession>
<dbReference type="EMBL" id="NQJD01000011">
    <property type="protein sequence ID" value="TAA75084.1"/>
    <property type="molecule type" value="Genomic_DNA"/>
</dbReference>
<evidence type="ECO:0000256" key="4">
    <source>
        <dbReference type="ARBA" id="ARBA00022801"/>
    </source>
</evidence>
<comment type="similarity">
    <text evidence="6">Belongs to the RnpA family.</text>
</comment>
<evidence type="ECO:0000313" key="9">
    <source>
        <dbReference type="Proteomes" id="UP000316238"/>
    </source>
</evidence>
<name>A0A521G239_9BACT</name>
<dbReference type="InterPro" id="IPR014721">
    <property type="entry name" value="Ribsml_uS5_D2-typ_fold_subgr"/>
</dbReference>
<gene>
    <name evidence="6" type="primary">rnpA</name>
    <name evidence="8" type="ORF">CDV28_11110</name>
</gene>
<dbReference type="GO" id="GO:0030677">
    <property type="term" value="C:ribonuclease P complex"/>
    <property type="evidence" value="ECO:0007669"/>
    <property type="project" value="TreeGrafter"/>
</dbReference>
<dbReference type="Pfam" id="PF00825">
    <property type="entry name" value="Ribonuclease_P"/>
    <property type="match status" value="1"/>
</dbReference>
<dbReference type="HAMAP" id="MF_00227">
    <property type="entry name" value="RNase_P"/>
    <property type="match status" value="1"/>
</dbReference>
<comment type="subunit">
    <text evidence="6">Consists of a catalytic RNA component (M1 or rnpB) and a protein subunit.</text>
</comment>
<evidence type="ECO:0000313" key="8">
    <source>
        <dbReference type="EMBL" id="TAA75084.1"/>
    </source>
</evidence>
<evidence type="ECO:0000256" key="5">
    <source>
        <dbReference type="ARBA" id="ARBA00022884"/>
    </source>
</evidence>
<organism evidence="8 9">
    <name type="scientific">Candidatus Electronema aureum</name>
    <dbReference type="NCBI Taxonomy" id="2005002"/>
    <lineage>
        <taxon>Bacteria</taxon>
        <taxon>Pseudomonadati</taxon>
        <taxon>Thermodesulfobacteriota</taxon>
        <taxon>Desulfobulbia</taxon>
        <taxon>Desulfobulbales</taxon>
        <taxon>Desulfobulbaceae</taxon>
        <taxon>Candidatus Electronema</taxon>
    </lineage>
</organism>
<dbReference type="GO" id="GO:0000049">
    <property type="term" value="F:tRNA binding"/>
    <property type="evidence" value="ECO:0007669"/>
    <property type="project" value="UniProtKB-UniRule"/>
</dbReference>
<dbReference type="PANTHER" id="PTHR33992:SF1">
    <property type="entry name" value="RIBONUCLEASE P PROTEIN COMPONENT"/>
    <property type="match status" value="1"/>
</dbReference>
<dbReference type="AlphaFoldDB" id="A0A521G239"/>
<evidence type="ECO:0000256" key="7">
    <source>
        <dbReference type="NCBIfam" id="TIGR00188"/>
    </source>
</evidence>
<sequence length="119" mass="13541">MKRFALPKSCLLRKTGEYNLVYRNGRRLRGQGFTLVCLSSNLPFSRLGISVQVKTGGSVRRNRIKRIIRETFRLHRQIFPCSCDIVFAVRPEFSLNGMNAVWAAVAGLTGMPEQHDEQT</sequence>
<protein>
    <recommendedName>
        <fullName evidence="6 7">Ribonuclease P protein component</fullName>
        <shortName evidence="6">RNase P protein</shortName>
        <shortName evidence="6">RNaseP protein</shortName>
        <ecNumber evidence="6 7">3.1.26.5</ecNumber>
    </recommendedName>
    <alternativeName>
        <fullName evidence="6">Protein C5</fullName>
    </alternativeName>
</protein>
<evidence type="ECO:0000256" key="1">
    <source>
        <dbReference type="ARBA" id="ARBA00022694"/>
    </source>
</evidence>
<dbReference type="NCBIfam" id="TIGR00188">
    <property type="entry name" value="rnpA"/>
    <property type="match status" value="1"/>
</dbReference>
<dbReference type="InterPro" id="IPR000100">
    <property type="entry name" value="RNase_P"/>
</dbReference>
<comment type="function">
    <text evidence="6">RNaseP catalyzes the removal of the 5'-leader sequence from pre-tRNA to produce the mature 5'-terminus. It can also cleave other RNA substrates such as 4.5S RNA. The protein component plays an auxiliary but essential role in vivo by binding to the 5'-leader sequence and broadening the substrate specificity of the ribozyme.</text>
</comment>